<evidence type="ECO:0000313" key="4">
    <source>
        <dbReference type="EMBL" id="MBB3901324.1"/>
    </source>
</evidence>
<proteinExistence type="predicted"/>
<protein>
    <recommendedName>
        <fullName evidence="7">Secreted protein</fullName>
    </recommendedName>
</protein>
<dbReference type="EMBL" id="BSPG01000003">
    <property type="protein sequence ID" value="GLS42898.1"/>
    <property type="molecule type" value="Genomic_DNA"/>
</dbReference>
<feature type="chain" id="PRO_5030560458" description="Secreted protein" evidence="2">
    <location>
        <begin position="29"/>
        <end position="101"/>
    </location>
</feature>
<reference evidence="3" key="1">
    <citation type="journal article" date="2014" name="Int. J. Syst. Evol. Microbiol.">
        <title>Complete genome of a new Firmicutes species belonging to the dominant human colonic microbiota ('Ruminococcus bicirculans') reveals two chromosomes and a selective capacity to utilize plant glucans.</title>
        <authorList>
            <consortium name="NISC Comparative Sequencing Program"/>
            <person name="Wegmann U."/>
            <person name="Louis P."/>
            <person name="Goesmann A."/>
            <person name="Henrissat B."/>
            <person name="Duncan S.H."/>
            <person name="Flint H.J."/>
        </authorList>
    </citation>
    <scope>NUCLEOTIDE SEQUENCE</scope>
    <source>
        <strain evidence="3">NBRC 107710</strain>
    </source>
</reference>
<feature type="region of interest" description="Disordered" evidence="1">
    <location>
        <begin position="32"/>
        <end position="67"/>
    </location>
</feature>
<evidence type="ECO:0000256" key="2">
    <source>
        <dbReference type="SAM" id="SignalP"/>
    </source>
</evidence>
<dbReference type="Proteomes" id="UP001156881">
    <property type="component" value="Unassembled WGS sequence"/>
</dbReference>
<keyword evidence="6" id="KW-1185">Reference proteome</keyword>
<gene>
    <name evidence="3" type="ORF">GCM10007884_08830</name>
    <name evidence="4" type="ORF">GGR33_000810</name>
</gene>
<organism evidence="4 5">
    <name type="scientific">Methylobacterium brachythecii</name>
    <dbReference type="NCBI Taxonomy" id="1176177"/>
    <lineage>
        <taxon>Bacteria</taxon>
        <taxon>Pseudomonadati</taxon>
        <taxon>Pseudomonadota</taxon>
        <taxon>Alphaproteobacteria</taxon>
        <taxon>Hyphomicrobiales</taxon>
        <taxon>Methylobacteriaceae</taxon>
        <taxon>Methylobacterium</taxon>
    </lineage>
</organism>
<dbReference type="EMBL" id="JACIDN010000002">
    <property type="protein sequence ID" value="MBB3901324.1"/>
    <property type="molecule type" value="Genomic_DNA"/>
</dbReference>
<feature type="compositionally biased region" description="Basic residues" evidence="1">
    <location>
        <begin position="34"/>
        <end position="47"/>
    </location>
</feature>
<reference evidence="4 5" key="3">
    <citation type="submission" date="2020-08" db="EMBL/GenBank/DDBJ databases">
        <title>Genomic Encyclopedia of Type Strains, Phase IV (KMG-IV): sequencing the most valuable type-strain genomes for metagenomic binning, comparative biology and taxonomic classification.</title>
        <authorList>
            <person name="Goeker M."/>
        </authorList>
    </citation>
    <scope>NUCLEOTIDE SEQUENCE [LARGE SCALE GENOMIC DNA]</scope>
    <source>
        <strain evidence="4 5">DSM 24105</strain>
    </source>
</reference>
<keyword evidence="2" id="KW-0732">Signal</keyword>
<evidence type="ECO:0000256" key="1">
    <source>
        <dbReference type="SAM" id="MobiDB-lite"/>
    </source>
</evidence>
<reference evidence="6" key="2">
    <citation type="journal article" date="2019" name="Int. J. Syst. Evol. Microbiol.">
        <title>The Global Catalogue of Microorganisms (GCM) 10K type strain sequencing project: providing services to taxonomists for standard genome sequencing and annotation.</title>
        <authorList>
            <consortium name="The Broad Institute Genomics Platform"/>
            <consortium name="The Broad Institute Genome Sequencing Center for Infectious Disease"/>
            <person name="Wu L."/>
            <person name="Ma J."/>
        </authorList>
    </citation>
    <scope>NUCLEOTIDE SEQUENCE [LARGE SCALE GENOMIC DNA]</scope>
    <source>
        <strain evidence="6">NBRC 107710</strain>
    </source>
</reference>
<accession>A0A7W6F5J5</accession>
<feature type="compositionally biased region" description="Basic and acidic residues" evidence="1">
    <location>
        <begin position="49"/>
        <end position="61"/>
    </location>
</feature>
<feature type="signal peptide" evidence="2">
    <location>
        <begin position="1"/>
        <end position="28"/>
    </location>
</feature>
<evidence type="ECO:0000313" key="3">
    <source>
        <dbReference type="EMBL" id="GLS42898.1"/>
    </source>
</evidence>
<reference evidence="3" key="4">
    <citation type="submission" date="2023-01" db="EMBL/GenBank/DDBJ databases">
        <title>Draft genome sequence of Methylobacterium brachythecii strain NBRC 107710.</title>
        <authorList>
            <person name="Sun Q."/>
            <person name="Mori K."/>
        </authorList>
    </citation>
    <scope>NUCLEOTIDE SEQUENCE</scope>
    <source>
        <strain evidence="3">NBRC 107710</strain>
    </source>
</reference>
<evidence type="ECO:0000313" key="5">
    <source>
        <dbReference type="Proteomes" id="UP000517759"/>
    </source>
</evidence>
<dbReference type="AlphaFoldDB" id="A0A7W6F5J5"/>
<evidence type="ECO:0008006" key="7">
    <source>
        <dbReference type="Google" id="ProtNLM"/>
    </source>
</evidence>
<name>A0A7W6F5J5_9HYPH</name>
<comment type="caution">
    <text evidence="4">The sequence shown here is derived from an EMBL/GenBank/DDBJ whole genome shotgun (WGS) entry which is preliminary data.</text>
</comment>
<evidence type="ECO:0000313" key="6">
    <source>
        <dbReference type="Proteomes" id="UP001156881"/>
    </source>
</evidence>
<dbReference type="RefSeq" id="WP_183502226.1">
    <property type="nucleotide sequence ID" value="NZ_BSPG01000003.1"/>
</dbReference>
<sequence>MAHRVRRLRATGLALAAGLCLAVAPADAAGRVTQSHHGRPAKAKPVKAVKAEPATEEKATERVTPAGVWTSGEGERACYKGRRKLWQDGQGWVVKRVAVCP</sequence>
<dbReference type="Proteomes" id="UP000517759">
    <property type="component" value="Unassembled WGS sequence"/>
</dbReference>